<accession>A0ABS2KD23</accession>
<dbReference type="Pfam" id="PF11607">
    <property type="entry name" value="DUF3247"/>
    <property type="match status" value="1"/>
</dbReference>
<comment type="caution">
    <text evidence="1">The sequence shown here is derived from an EMBL/GenBank/DDBJ whole genome shotgun (WGS) entry which is preliminary data.</text>
</comment>
<organism evidence="1 2">
    <name type="scientific">Dyella mobilis</name>
    <dbReference type="NCBI Taxonomy" id="1849582"/>
    <lineage>
        <taxon>Bacteria</taxon>
        <taxon>Pseudomonadati</taxon>
        <taxon>Pseudomonadota</taxon>
        <taxon>Gammaproteobacteria</taxon>
        <taxon>Lysobacterales</taxon>
        <taxon>Rhodanobacteraceae</taxon>
        <taxon>Dyella</taxon>
    </lineage>
</organism>
<name>A0ABS2KD23_9GAMM</name>
<reference evidence="1" key="1">
    <citation type="submission" date="2020-10" db="EMBL/GenBank/DDBJ databases">
        <title>Phylogeny of dyella-like bacteria.</title>
        <authorList>
            <person name="Fu J."/>
        </authorList>
    </citation>
    <scope>NUCLEOTIDE SEQUENCE</scope>
    <source>
        <strain evidence="1">DHON07</strain>
    </source>
</reference>
<dbReference type="RefSeq" id="WP_204630452.1">
    <property type="nucleotide sequence ID" value="NZ_BSOC01000006.1"/>
</dbReference>
<dbReference type="InterPro" id="IPR021649">
    <property type="entry name" value="DUF3247"/>
</dbReference>
<proteinExistence type="predicted"/>
<dbReference type="Gene3D" id="2.30.30.720">
    <property type="entry name" value="Protein of unknown function (DUF3247)"/>
    <property type="match status" value="1"/>
</dbReference>
<evidence type="ECO:0000313" key="2">
    <source>
        <dbReference type="Proteomes" id="UP001430193"/>
    </source>
</evidence>
<dbReference type="EMBL" id="JADIKF010000035">
    <property type="protein sequence ID" value="MBM7128839.1"/>
    <property type="molecule type" value="Genomic_DNA"/>
</dbReference>
<dbReference type="Proteomes" id="UP001430193">
    <property type="component" value="Unassembled WGS sequence"/>
</dbReference>
<keyword evidence="2" id="KW-1185">Reference proteome</keyword>
<evidence type="ECO:0000313" key="1">
    <source>
        <dbReference type="EMBL" id="MBM7128839.1"/>
    </source>
</evidence>
<protein>
    <submittedName>
        <fullName evidence="1">DUF3247 family protein</fullName>
    </submittedName>
</protein>
<gene>
    <name evidence="1" type="ORF">ISS99_04820</name>
</gene>
<sequence>MTIVSNRKAAMGQIANRVCVHAEDIRRLEKWVEELAVNARVSVRLENHGTVEGIVAVTPNVQVFRDPQGQEGINGVVKLIDTRDPGQSALVWLSDIEAVSHLDSVRMGSSKA</sequence>